<reference evidence="5 7" key="2">
    <citation type="journal article" date="2018" name="Elife">
        <title>Functional genomics of lipid metabolism in the oleaginous yeast Rhodosporidium toruloides.</title>
        <authorList>
            <person name="Coradetti S.T."/>
            <person name="Pinel D."/>
            <person name="Geiselman G."/>
            <person name="Ito M."/>
            <person name="Mondo S."/>
            <person name="Reilly M.C."/>
            <person name="Cheng Y.F."/>
            <person name="Bauer S."/>
            <person name="Grigoriev I."/>
            <person name="Gladden J.M."/>
            <person name="Simmons B.A."/>
            <person name="Brem R."/>
            <person name="Arkin A.P."/>
            <person name="Skerker J.M."/>
        </authorList>
    </citation>
    <scope>NUCLEOTIDE SEQUENCE [LARGE SCALE GENOMIC DNA]</scope>
    <source>
        <strain evidence="5 7">NBRC 0880</strain>
    </source>
</reference>
<keyword evidence="6" id="KW-1185">Reference proteome</keyword>
<evidence type="ECO:0000259" key="3">
    <source>
        <dbReference type="Pfam" id="PF07687"/>
    </source>
</evidence>
<dbReference type="FunFam" id="3.30.70.360:FF:000004">
    <property type="entry name" value="Peptidase M20 domain-containing protein 2"/>
    <property type="match status" value="1"/>
</dbReference>
<dbReference type="InterPro" id="IPR017439">
    <property type="entry name" value="Amidohydrolase"/>
</dbReference>
<dbReference type="InterPro" id="IPR002933">
    <property type="entry name" value="Peptidase_M20"/>
</dbReference>
<evidence type="ECO:0000256" key="2">
    <source>
        <dbReference type="PIRNR" id="PIRNR037226"/>
    </source>
</evidence>
<feature type="domain" description="Peptidase M20 dimerisation" evidence="3">
    <location>
        <begin position="193"/>
        <end position="279"/>
    </location>
</feature>
<dbReference type="Pfam" id="PF01546">
    <property type="entry name" value="Peptidase_M20"/>
    <property type="match status" value="1"/>
</dbReference>
<proteinExistence type="inferred from homology"/>
<reference evidence="4 6" key="1">
    <citation type="submission" date="2015-07" db="EMBL/GenBank/DDBJ databases">
        <authorList>
            <person name="Cajimat M.N.B."/>
            <person name="Milazzo M.L."/>
            <person name="Fulhorst C.F."/>
        </authorList>
    </citation>
    <scope>NUCLEOTIDE SEQUENCE [LARGE SCALE GENOMIC DNA]</scope>
    <source>
        <strain evidence="4">Single colony</strain>
    </source>
</reference>
<dbReference type="Gene3D" id="3.40.630.10">
    <property type="entry name" value="Zn peptidases"/>
    <property type="match status" value="1"/>
</dbReference>
<sequence>MPHATLLAPSQDELNAAIREAIDAVDAELRELSLSIHSNPELAWNEHHAHDVLTEYMSRQRGFVVTKHAYDLPTAWTAVFTSSAPASNDDKLSVVGFNSEMDALKGIGHACGHNLIAIAGCAAAIGVARTLERFHLPGIVVLLGTPAEEAGGGKAVLLQRGAYDEFDACLMVHPGPGGGGKHGAGIMTSSCVAGLTVTYHGASAHAGGAPEKGRNALDAAVLAYQNISALRQQLPKDAKVHGIITGCENWSANVIPGEAKLLYGIRSPSASDLAALIPRVLRCFAGAALAANCTYTLASEILYLDVRPSPGLAQAFKEFAEKEYGEEGYEVPEDCPTGGSTDFGNVSYRYSDSYTAAVATPSAHLATLRAASALASSGLRVLTSPSFRAQIRREWEEDMRVAQGEKAVRAIERLVPSVEVGPGGKEVREGRFCDYCVCGCEK</sequence>
<dbReference type="InterPro" id="IPR017144">
    <property type="entry name" value="Xaa-Arg_dipeptidase"/>
</dbReference>
<dbReference type="InterPro" id="IPR011650">
    <property type="entry name" value="Peptidase_M20_dimer"/>
</dbReference>
<dbReference type="Pfam" id="PF07687">
    <property type="entry name" value="M20_dimer"/>
    <property type="match status" value="1"/>
</dbReference>
<dbReference type="Gene3D" id="3.30.70.360">
    <property type="match status" value="1"/>
</dbReference>
<evidence type="ECO:0000313" key="7">
    <source>
        <dbReference type="Proteomes" id="UP000239560"/>
    </source>
</evidence>
<dbReference type="InterPro" id="IPR052030">
    <property type="entry name" value="Peptidase_M20/M20A_hydrolases"/>
</dbReference>
<dbReference type="OMA" id="HYAITDT"/>
<dbReference type="Proteomes" id="UP000239560">
    <property type="component" value="Unassembled WGS sequence"/>
</dbReference>
<dbReference type="PANTHER" id="PTHR30575">
    <property type="entry name" value="PEPTIDASE M20"/>
    <property type="match status" value="1"/>
</dbReference>
<dbReference type="SUPFAM" id="SSF53187">
    <property type="entry name" value="Zn-dependent exopeptidases"/>
    <property type="match status" value="1"/>
</dbReference>
<dbReference type="EMBL" id="LCTV02000006">
    <property type="protein sequence ID" value="PRQ74714.1"/>
    <property type="molecule type" value="Genomic_DNA"/>
</dbReference>
<evidence type="ECO:0000313" key="5">
    <source>
        <dbReference type="EMBL" id="PRQ74714.1"/>
    </source>
</evidence>
<evidence type="ECO:0000313" key="6">
    <source>
        <dbReference type="Proteomes" id="UP000199069"/>
    </source>
</evidence>
<accession>A0A0K3CDB5</accession>
<gene>
    <name evidence="4" type="primary">FGENESH: predicted gene_6.512</name>
    <name evidence="5" type="ORF">AAT19DRAFT_15067</name>
    <name evidence="4" type="ORF">BN2166_0035900</name>
</gene>
<dbReference type="SUPFAM" id="SSF55031">
    <property type="entry name" value="Bacterial exopeptidase dimerisation domain"/>
    <property type="match status" value="1"/>
</dbReference>
<dbReference type="InterPro" id="IPR036264">
    <property type="entry name" value="Bact_exopeptidase_dim_dom"/>
</dbReference>
<protein>
    <recommendedName>
        <fullName evidence="2">Peptidase M20 domain-containing protein 2</fullName>
    </recommendedName>
</protein>
<dbReference type="NCBIfam" id="TIGR01891">
    <property type="entry name" value="amidohydrolases"/>
    <property type="match status" value="1"/>
</dbReference>
<name>A0A0K3CDB5_RHOTO</name>
<dbReference type="GO" id="GO:0016805">
    <property type="term" value="F:dipeptidase activity"/>
    <property type="evidence" value="ECO:0007669"/>
    <property type="project" value="InterPro"/>
</dbReference>
<evidence type="ECO:0000313" key="4">
    <source>
        <dbReference type="EMBL" id="CTR07729.1"/>
    </source>
</evidence>
<evidence type="ECO:0000256" key="1">
    <source>
        <dbReference type="ARBA" id="ARBA00006247"/>
    </source>
</evidence>
<dbReference type="PIRSF" id="PIRSF037226">
    <property type="entry name" value="Amidohydrolase_ACY1L2_prd"/>
    <property type="match status" value="1"/>
</dbReference>
<dbReference type="OrthoDB" id="6119954at2759"/>
<organism evidence="4 6">
    <name type="scientific">Rhodotorula toruloides</name>
    <name type="common">Yeast</name>
    <name type="synonym">Rhodosporidium toruloides</name>
    <dbReference type="NCBI Taxonomy" id="5286"/>
    <lineage>
        <taxon>Eukaryota</taxon>
        <taxon>Fungi</taxon>
        <taxon>Dikarya</taxon>
        <taxon>Basidiomycota</taxon>
        <taxon>Pucciniomycotina</taxon>
        <taxon>Microbotryomycetes</taxon>
        <taxon>Sporidiobolales</taxon>
        <taxon>Sporidiobolaceae</taxon>
        <taxon>Rhodotorula</taxon>
    </lineage>
</organism>
<dbReference type="EMBL" id="CWKI01000006">
    <property type="protein sequence ID" value="CTR07729.1"/>
    <property type="molecule type" value="Genomic_DNA"/>
</dbReference>
<dbReference type="STRING" id="5286.A0A0K3CDB5"/>
<dbReference type="Proteomes" id="UP000199069">
    <property type="component" value="Unassembled WGS sequence"/>
</dbReference>
<comment type="similarity">
    <text evidence="1 2">Belongs to the peptidase M20A family.</text>
</comment>
<dbReference type="AlphaFoldDB" id="A0A0K3CDB5"/>
<dbReference type="PANTHER" id="PTHR30575:SF0">
    <property type="entry name" value="XAA-ARG DIPEPTIDASE"/>
    <property type="match status" value="1"/>
</dbReference>